<comment type="caution">
    <text evidence="7">The sequence shown here is derived from an EMBL/GenBank/DDBJ whole genome shotgun (WGS) entry which is preliminary data.</text>
</comment>
<dbReference type="PROSITE" id="PS00097">
    <property type="entry name" value="CARBAMOYLTRANSFERASE"/>
    <property type="match status" value="1"/>
</dbReference>
<dbReference type="GO" id="GO:0042450">
    <property type="term" value="P:L-arginine biosynthetic process via ornithine"/>
    <property type="evidence" value="ECO:0007669"/>
    <property type="project" value="TreeGrafter"/>
</dbReference>
<dbReference type="InterPro" id="IPR002292">
    <property type="entry name" value="Orn/put_carbamltrans"/>
</dbReference>
<evidence type="ECO:0000256" key="4">
    <source>
        <dbReference type="ARBA" id="ARBA00048772"/>
    </source>
</evidence>
<dbReference type="InterPro" id="IPR006130">
    <property type="entry name" value="Asp/Orn_carbamoylTrfase"/>
</dbReference>
<dbReference type="InterPro" id="IPR024904">
    <property type="entry name" value="OTCase_ArgI"/>
</dbReference>
<dbReference type="FunFam" id="3.40.50.1370:FF:000008">
    <property type="entry name" value="Ornithine carbamoyltransferase"/>
    <property type="match status" value="1"/>
</dbReference>
<feature type="domain" description="Aspartate/ornithine carbamoyltransferase Asp/Orn-binding" evidence="5">
    <location>
        <begin position="152"/>
        <end position="303"/>
    </location>
</feature>
<dbReference type="EMBL" id="LAZR01004708">
    <property type="protein sequence ID" value="KKN06279.1"/>
    <property type="molecule type" value="Genomic_DNA"/>
</dbReference>
<dbReference type="InterPro" id="IPR006131">
    <property type="entry name" value="Asp_carbamoyltransf_Asp/Orn-bd"/>
</dbReference>
<dbReference type="AlphaFoldDB" id="A0A0F9MKN7"/>
<dbReference type="Gene3D" id="3.40.50.1370">
    <property type="entry name" value="Aspartate/ornithine carbamoyltransferase"/>
    <property type="match status" value="2"/>
</dbReference>
<dbReference type="PRINTS" id="PR00102">
    <property type="entry name" value="OTCASE"/>
</dbReference>
<accession>A0A0F9MKN7</accession>
<dbReference type="PANTHER" id="PTHR45753:SF3">
    <property type="entry name" value="ORNITHINE TRANSCARBAMYLASE, MITOCHONDRIAL"/>
    <property type="match status" value="1"/>
</dbReference>
<dbReference type="GO" id="GO:0019240">
    <property type="term" value="P:citrulline biosynthetic process"/>
    <property type="evidence" value="ECO:0007669"/>
    <property type="project" value="TreeGrafter"/>
</dbReference>
<dbReference type="GO" id="GO:0004585">
    <property type="term" value="F:ornithine carbamoyltransferase activity"/>
    <property type="evidence" value="ECO:0007669"/>
    <property type="project" value="UniProtKB-EC"/>
</dbReference>
<dbReference type="Pfam" id="PF00185">
    <property type="entry name" value="OTCace"/>
    <property type="match status" value="1"/>
</dbReference>
<evidence type="ECO:0000256" key="1">
    <source>
        <dbReference type="ARBA" id="ARBA00007805"/>
    </source>
</evidence>
<reference evidence="7" key="1">
    <citation type="journal article" date="2015" name="Nature">
        <title>Complex archaea that bridge the gap between prokaryotes and eukaryotes.</title>
        <authorList>
            <person name="Spang A."/>
            <person name="Saw J.H."/>
            <person name="Jorgensen S.L."/>
            <person name="Zaremba-Niedzwiedzka K."/>
            <person name="Martijn J."/>
            <person name="Lind A.E."/>
            <person name="van Eijk R."/>
            <person name="Schleper C."/>
            <person name="Guy L."/>
            <person name="Ettema T.J."/>
        </authorList>
    </citation>
    <scope>NUCLEOTIDE SEQUENCE</scope>
</reference>
<evidence type="ECO:0000256" key="3">
    <source>
        <dbReference type="ARBA" id="ARBA00022679"/>
    </source>
</evidence>
<dbReference type="EC" id="2.1.3.3" evidence="2"/>
<comment type="catalytic activity">
    <reaction evidence="4">
        <text>carbamoyl phosphate + L-ornithine = L-citrulline + phosphate + H(+)</text>
        <dbReference type="Rhea" id="RHEA:19513"/>
        <dbReference type="ChEBI" id="CHEBI:15378"/>
        <dbReference type="ChEBI" id="CHEBI:43474"/>
        <dbReference type="ChEBI" id="CHEBI:46911"/>
        <dbReference type="ChEBI" id="CHEBI:57743"/>
        <dbReference type="ChEBI" id="CHEBI:58228"/>
        <dbReference type="EC" id="2.1.3.3"/>
    </reaction>
</comment>
<comment type="similarity">
    <text evidence="1">Belongs to the aspartate/ornithine carbamoyltransferase superfamily. OTCase family.</text>
</comment>
<dbReference type="NCBIfam" id="NF001986">
    <property type="entry name" value="PRK00779.1"/>
    <property type="match status" value="1"/>
</dbReference>
<dbReference type="SUPFAM" id="SSF53671">
    <property type="entry name" value="Aspartate/ornithine carbamoyltransferase"/>
    <property type="match status" value="1"/>
</dbReference>
<feature type="domain" description="Aspartate/ornithine carbamoyltransferase carbamoyl-P binding" evidence="6">
    <location>
        <begin position="7"/>
        <end position="146"/>
    </location>
</feature>
<dbReference type="NCBIfam" id="TIGR00658">
    <property type="entry name" value="orni_carb_tr"/>
    <property type="match status" value="1"/>
</dbReference>
<dbReference type="InterPro" id="IPR036901">
    <property type="entry name" value="Asp/Orn_carbamoylTrfase_sf"/>
</dbReference>
<name>A0A0F9MKN7_9ZZZZ</name>
<organism evidence="7">
    <name type="scientific">marine sediment metagenome</name>
    <dbReference type="NCBI Taxonomy" id="412755"/>
    <lineage>
        <taxon>unclassified sequences</taxon>
        <taxon>metagenomes</taxon>
        <taxon>ecological metagenomes</taxon>
    </lineage>
</organism>
<evidence type="ECO:0000259" key="5">
    <source>
        <dbReference type="Pfam" id="PF00185"/>
    </source>
</evidence>
<proteinExistence type="inferred from homology"/>
<dbReference type="PRINTS" id="PR00100">
    <property type="entry name" value="AOTCASE"/>
</dbReference>
<evidence type="ECO:0000259" key="6">
    <source>
        <dbReference type="Pfam" id="PF02729"/>
    </source>
</evidence>
<dbReference type="GO" id="GO:0016597">
    <property type="term" value="F:amino acid binding"/>
    <property type="evidence" value="ECO:0007669"/>
    <property type="project" value="InterPro"/>
</dbReference>
<gene>
    <name evidence="7" type="ORF">LCGC14_1078940</name>
</gene>
<dbReference type="HAMAP" id="MF_01109">
    <property type="entry name" value="OTCase"/>
    <property type="match status" value="1"/>
</dbReference>
<dbReference type="PANTHER" id="PTHR45753">
    <property type="entry name" value="ORNITHINE CARBAMOYLTRANSFERASE, MITOCHONDRIAL"/>
    <property type="match status" value="1"/>
</dbReference>
<sequence length="308" mass="33682">MAFLSTKDLLDLDNLKKEEIEEIIDLAIKLKAEGKNHLRADLAGKSVGLVFNKPSTRTRVSFEVGTYQLGGSSLYLQATDLQMKRGETIGDTAKVLSSYLDAIVLRTHSHSDAEELAKHATISVINALTDMFHPCQALADLMTVYERKKSFEGLKIAYFGDGNNVCHSLIMAAAKVGLNLDIATPAAFEPDKEVLDKAKSILSSGSINVSDDPEKAAADADVLYTDVWISMGDEDEEKERAKVFKPYQLNESLLEMANSEAIVMHCLPAHRGQEITSGAMDSKNSAIFQQAENRLYSQKALLIGLIGN</sequence>
<keyword evidence="3" id="KW-0808">Transferase</keyword>
<evidence type="ECO:0000256" key="2">
    <source>
        <dbReference type="ARBA" id="ARBA00013007"/>
    </source>
</evidence>
<evidence type="ECO:0000313" key="7">
    <source>
        <dbReference type="EMBL" id="KKN06279.1"/>
    </source>
</evidence>
<dbReference type="InterPro" id="IPR006132">
    <property type="entry name" value="Asp/Orn_carbamoyltranf_P-bd"/>
</dbReference>
<protein>
    <recommendedName>
        <fullName evidence="2">ornithine carbamoyltransferase</fullName>
        <ecNumber evidence="2">2.1.3.3</ecNumber>
    </recommendedName>
</protein>
<dbReference type="Pfam" id="PF02729">
    <property type="entry name" value="OTCace_N"/>
    <property type="match status" value="1"/>
</dbReference>